<dbReference type="RefSeq" id="WP_107149695.1">
    <property type="nucleotide sequence ID" value="NZ_PYUC01000002.1"/>
</dbReference>
<dbReference type="PANTHER" id="PTHR30482:SF17">
    <property type="entry name" value="ABC TRANSPORTER ATP-BINDING PROTEIN"/>
    <property type="match status" value="1"/>
</dbReference>
<sequence length="421" mass="43421">MPKLAREEAPIDRGVGEALTSPAGAAAPWIALAVYLGLPVFVVHDSALFAFLAQSAVMIVLALSYNLLLGQAGLLSFGHAAYAGLAAFVAAHMFNRGGIALPWLPLAGGAAGAAFGAVFGFVATRRAGTAFAMITLGIGELASAAALTLPAGFGGAAGVSIDRASGPPWGGWTFGPTREAYAVIAVWALLSVIAMFALTRTPLARVANAVRDNAARVAALGVDPRRVRFVMFVISSFFAGVAGTLGLIDIELASADGVGMARSASVLIATVIGGSATFFGPVAGALVLSIFSVVLAGLTRAWPLYLGLLFVVVVMFAPDGIARCRGRSRSRVARYGWRKTSFACALAIISALSWIAALVVTVETVYARRFAADGGGHWSLGSVAFDIASPSTWVAVAALCCLGAFARHNARRQLPQREDVR</sequence>
<organism evidence="7 8">
    <name type="scientific">Trinickia symbiotica</name>
    <dbReference type="NCBI Taxonomy" id="863227"/>
    <lineage>
        <taxon>Bacteria</taxon>
        <taxon>Pseudomonadati</taxon>
        <taxon>Pseudomonadota</taxon>
        <taxon>Betaproteobacteria</taxon>
        <taxon>Burkholderiales</taxon>
        <taxon>Burkholderiaceae</taxon>
        <taxon>Trinickia</taxon>
    </lineage>
</organism>
<evidence type="ECO:0000313" key="8">
    <source>
        <dbReference type="Proteomes" id="UP000240638"/>
    </source>
</evidence>
<dbReference type="EMBL" id="PYUC01000002">
    <property type="protein sequence ID" value="PTB22139.1"/>
    <property type="molecule type" value="Genomic_DNA"/>
</dbReference>
<name>A0A2T3Y052_9BURK</name>
<gene>
    <name evidence="7" type="ORF">C9I57_06025</name>
</gene>
<dbReference type="AlphaFoldDB" id="A0A2T3Y052"/>
<accession>A0A2T3Y052</accession>
<evidence type="ECO:0000256" key="4">
    <source>
        <dbReference type="ARBA" id="ARBA00022989"/>
    </source>
</evidence>
<feature type="transmembrane region" description="Helical" evidence="6">
    <location>
        <begin position="229"/>
        <end position="252"/>
    </location>
</feature>
<evidence type="ECO:0000313" key="7">
    <source>
        <dbReference type="EMBL" id="PTB22139.1"/>
    </source>
</evidence>
<evidence type="ECO:0000256" key="5">
    <source>
        <dbReference type="ARBA" id="ARBA00023136"/>
    </source>
</evidence>
<feature type="transmembrane region" description="Helical" evidence="6">
    <location>
        <begin position="26"/>
        <end position="43"/>
    </location>
</feature>
<feature type="transmembrane region" description="Helical" evidence="6">
    <location>
        <begin position="342"/>
        <end position="367"/>
    </location>
</feature>
<comment type="caution">
    <text evidence="7">The sequence shown here is derived from an EMBL/GenBank/DDBJ whole genome shotgun (WGS) entry which is preliminary data.</text>
</comment>
<dbReference type="PANTHER" id="PTHR30482">
    <property type="entry name" value="HIGH-AFFINITY BRANCHED-CHAIN AMINO ACID TRANSPORT SYSTEM PERMEASE"/>
    <property type="match status" value="1"/>
</dbReference>
<feature type="transmembrane region" description="Helical" evidence="6">
    <location>
        <begin position="103"/>
        <end position="124"/>
    </location>
</feature>
<feature type="transmembrane region" description="Helical" evidence="6">
    <location>
        <begin position="302"/>
        <end position="321"/>
    </location>
</feature>
<keyword evidence="3 6" id="KW-0812">Transmembrane</keyword>
<dbReference type="GO" id="GO:0015658">
    <property type="term" value="F:branched-chain amino acid transmembrane transporter activity"/>
    <property type="evidence" value="ECO:0007669"/>
    <property type="project" value="InterPro"/>
</dbReference>
<dbReference type="InterPro" id="IPR001851">
    <property type="entry name" value="ABC_transp_permease"/>
</dbReference>
<dbReference type="Pfam" id="PF02653">
    <property type="entry name" value="BPD_transp_2"/>
    <property type="match status" value="1"/>
</dbReference>
<protein>
    <submittedName>
        <fullName evidence="7">Branched-chain amino acid ABC transporter permease</fullName>
    </submittedName>
</protein>
<feature type="transmembrane region" description="Helical" evidence="6">
    <location>
        <begin position="74"/>
        <end position="91"/>
    </location>
</feature>
<dbReference type="Proteomes" id="UP000240638">
    <property type="component" value="Unassembled WGS sequence"/>
</dbReference>
<comment type="subcellular location">
    <subcellularLocation>
        <location evidence="1">Cell membrane</location>
        <topology evidence="1">Multi-pass membrane protein</topology>
    </subcellularLocation>
</comment>
<feature type="transmembrane region" description="Helical" evidence="6">
    <location>
        <begin position="180"/>
        <end position="198"/>
    </location>
</feature>
<keyword evidence="2" id="KW-1003">Cell membrane</keyword>
<dbReference type="CDD" id="cd06581">
    <property type="entry name" value="TM_PBP1_LivM_like"/>
    <property type="match status" value="1"/>
</dbReference>
<feature type="transmembrane region" description="Helical" evidence="6">
    <location>
        <begin position="264"/>
        <end position="296"/>
    </location>
</feature>
<evidence type="ECO:0000256" key="2">
    <source>
        <dbReference type="ARBA" id="ARBA00022475"/>
    </source>
</evidence>
<proteinExistence type="predicted"/>
<evidence type="ECO:0000256" key="1">
    <source>
        <dbReference type="ARBA" id="ARBA00004651"/>
    </source>
</evidence>
<feature type="transmembrane region" description="Helical" evidence="6">
    <location>
        <begin position="48"/>
        <end position="68"/>
    </location>
</feature>
<evidence type="ECO:0000256" key="6">
    <source>
        <dbReference type="SAM" id="Phobius"/>
    </source>
</evidence>
<dbReference type="InterPro" id="IPR043428">
    <property type="entry name" value="LivM-like"/>
</dbReference>
<reference evidence="7 8" key="1">
    <citation type="submission" date="2018-03" db="EMBL/GenBank/DDBJ databases">
        <title>Whole genome analyses suggest that Burkholderia sensu lato contains two further novel genera in the rhizoxinica-symbiotica group Mycetohabitans gen. nov., and Trinickia gen. nov.: implications for the evolution of diazotrophy and nodulation in the Burkholderiaceae.</title>
        <authorList>
            <person name="Estrada De Los Santos P."/>
            <person name="Palmer M."/>
            <person name="Chavez-Ramirez B."/>
            <person name="Steenkamp E.T."/>
            <person name="Hirsch A.M."/>
            <person name="Manyaka P."/>
            <person name="Maluk M."/>
            <person name="Lafos M."/>
            <person name="Crook M."/>
            <person name="Gross E."/>
            <person name="Simon M.F."/>
            <person name="Bueno Dos Reis Junior F."/>
            <person name="Poole P.S."/>
            <person name="Venter S.N."/>
            <person name="James E.K."/>
        </authorList>
    </citation>
    <scope>NUCLEOTIDE SEQUENCE [LARGE SCALE GENOMIC DNA]</scope>
    <source>
        <strain evidence="7 8">JPY-366</strain>
    </source>
</reference>
<keyword evidence="4 6" id="KW-1133">Transmembrane helix</keyword>
<evidence type="ECO:0000256" key="3">
    <source>
        <dbReference type="ARBA" id="ARBA00022692"/>
    </source>
</evidence>
<feature type="transmembrane region" description="Helical" evidence="6">
    <location>
        <begin position="387"/>
        <end position="406"/>
    </location>
</feature>
<dbReference type="GO" id="GO:0005886">
    <property type="term" value="C:plasma membrane"/>
    <property type="evidence" value="ECO:0007669"/>
    <property type="project" value="UniProtKB-SubCell"/>
</dbReference>
<keyword evidence="5 6" id="KW-0472">Membrane</keyword>